<dbReference type="Gene3D" id="2.40.160.20">
    <property type="match status" value="2"/>
</dbReference>
<evidence type="ECO:0000259" key="7">
    <source>
        <dbReference type="Pfam" id="PF13505"/>
    </source>
</evidence>
<evidence type="ECO:0000256" key="6">
    <source>
        <dbReference type="SAM" id="SignalP"/>
    </source>
</evidence>
<comment type="subcellular location">
    <subcellularLocation>
        <location evidence="1">Cell outer membrane</location>
    </subcellularLocation>
</comment>
<gene>
    <name evidence="8" type="ORF">GCM10010987_54280</name>
    <name evidence="9" type="ORF">XH86_14315</name>
</gene>
<proteinExistence type="inferred from homology"/>
<dbReference type="InterPro" id="IPR011250">
    <property type="entry name" value="OMP/PagP_B-barrel"/>
</dbReference>
<dbReference type="Proteomes" id="UP000625079">
    <property type="component" value="Unassembled WGS sequence"/>
</dbReference>
<evidence type="ECO:0000256" key="5">
    <source>
        <dbReference type="ARBA" id="ARBA00038306"/>
    </source>
</evidence>
<evidence type="ECO:0000256" key="3">
    <source>
        <dbReference type="ARBA" id="ARBA00023136"/>
    </source>
</evidence>
<dbReference type="Pfam" id="PF13505">
    <property type="entry name" value="OMP_b-brl"/>
    <property type="match status" value="2"/>
</dbReference>
<dbReference type="EMBL" id="BMHC01000014">
    <property type="protein sequence ID" value="GGI29410.1"/>
    <property type="molecule type" value="Genomic_DNA"/>
</dbReference>
<organism evidence="8 11">
    <name type="scientific">Bradyrhizobium guangdongense</name>
    <dbReference type="NCBI Taxonomy" id="1325090"/>
    <lineage>
        <taxon>Bacteria</taxon>
        <taxon>Pseudomonadati</taxon>
        <taxon>Pseudomonadota</taxon>
        <taxon>Alphaproteobacteria</taxon>
        <taxon>Hyphomicrobiales</taxon>
        <taxon>Nitrobacteraceae</taxon>
        <taxon>Bradyrhizobium</taxon>
    </lineage>
</organism>
<keyword evidence="10" id="KW-1185">Reference proteome</keyword>
<evidence type="ECO:0000313" key="9">
    <source>
        <dbReference type="EMBL" id="QOZ59772.1"/>
    </source>
</evidence>
<feature type="domain" description="Outer membrane protein beta-barrel" evidence="7">
    <location>
        <begin position="39"/>
        <end position="252"/>
    </location>
</feature>
<accession>A0A410V4X9</accession>
<evidence type="ECO:0000313" key="11">
    <source>
        <dbReference type="Proteomes" id="UP000625079"/>
    </source>
</evidence>
<feature type="chain" id="PRO_5044601145" evidence="6">
    <location>
        <begin position="22"/>
        <end position="494"/>
    </location>
</feature>
<dbReference type="Proteomes" id="UP000593880">
    <property type="component" value="Chromosome"/>
</dbReference>
<dbReference type="GO" id="GO:0009279">
    <property type="term" value="C:cell outer membrane"/>
    <property type="evidence" value="ECO:0007669"/>
    <property type="project" value="UniProtKB-SubCell"/>
</dbReference>
<dbReference type="RefSeq" id="WP_128965381.1">
    <property type="nucleotide sequence ID" value="NZ_BMHC01000014.1"/>
</dbReference>
<dbReference type="SUPFAM" id="SSF56925">
    <property type="entry name" value="OMPA-like"/>
    <property type="match status" value="2"/>
</dbReference>
<feature type="signal peptide" evidence="6">
    <location>
        <begin position="1"/>
        <end position="21"/>
    </location>
</feature>
<evidence type="ECO:0000256" key="1">
    <source>
        <dbReference type="ARBA" id="ARBA00004442"/>
    </source>
</evidence>
<evidence type="ECO:0000313" key="10">
    <source>
        <dbReference type="Proteomes" id="UP000593880"/>
    </source>
</evidence>
<comment type="similarity">
    <text evidence="5">Belongs to the Omp25/RopB family.</text>
</comment>
<dbReference type="AlphaFoldDB" id="A0A410V4X9"/>
<evidence type="ECO:0000256" key="4">
    <source>
        <dbReference type="ARBA" id="ARBA00023237"/>
    </source>
</evidence>
<protein>
    <submittedName>
        <fullName evidence="9">Porin family protein</fullName>
    </submittedName>
</protein>
<keyword evidence="3" id="KW-0472">Membrane</keyword>
<name>A0A410V4X9_9BRAD</name>
<sequence>MKKELFVALSMLIGATAAARAADLSQSPYVKAPPLESGLYDWTGIYLGANVGYGVARDQSTVGFPGFFGAPVPPPESVTQAPAGWLGGLQAGYNKQLGSLVLGIEGDWQWSGQRDSACVFTCDDESTVRIEQKLRDFGTVRGRLGYAAGSVLFYLTGGFAVGRVDANVALVRALEGTVNAASFNHTLTGGTVGGGIEAALFGNWTGKVEYLYMDLGSVSDSFTTAIPGGTITTRVTSDIREHIVRAGLNYRFGGAGLASTETKPRAIAAALHSWSGFYVGANAGYGVGRDPATFGRATALGSGLPETFTIAPGGAVGGGQLGYNWQFAQWVVGVETDLQAAHQVDDACVGACELTFNTGMTIQRTLGWFGTVRGRLGYATGPALLYMTGGAAYGQVRTGITDLGGAGVVSSANATHTKGGWTLGGGIEGAISGPWSAKLEYLYVDLGNVSDTFATPALFSPPFRTTTVSGGIHDHVFRAGLNYRFGADSIVAKY</sequence>
<dbReference type="InterPro" id="IPR051692">
    <property type="entry name" value="OMP-like"/>
</dbReference>
<dbReference type="PANTHER" id="PTHR34001:SF3">
    <property type="entry name" value="BLL7405 PROTEIN"/>
    <property type="match status" value="1"/>
</dbReference>
<feature type="domain" description="Outer membrane protein beta-barrel" evidence="7">
    <location>
        <begin position="268"/>
        <end position="485"/>
    </location>
</feature>
<evidence type="ECO:0000256" key="2">
    <source>
        <dbReference type="ARBA" id="ARBA00022729"/>
    </source>
</evidence>
<dbReference type="PANTHER" id="PTHR34001">
    <property type="entry name" value="BLL7405 PROTEIN"/>
    <property type="match status" value="1"/>
</dbReference>
<evidence type="ECO:0000313" key="8">
    <source>
        <dbReference type="EMBL" id="GGI29410.1"/>
    </source>
</evidence>
<reference evidence="8" key="1">
    <citation type="journal article" date="2014" name="Int. J. Syst. Evol. Microbiol.">
        <title>Complete genome sequence of Corynebacterium casei LMG S-19264T (=DSM 44701T), isolated from a smear-ripened cheese.</title>
        <authorList>
            <consortium name="US DOE Joint Genome Institute (JGI-PGF)"/>
            <person name="Walter F."/>
            <person name="Albersmeier A."/>
            <person name="Kalinowski J."/>
            <person name="Ruckert C."/>
        </authorList>
    </citation>
    <scope>NUCLEOTIDE SEQUENCE</scope>
    <source>
        <strain evidence="8">CGMCC 1.15034</strain>
    </source>
</reference>
<keyword evidence="2 6" id="KW-0732">Signal</keyword>
<keyword evidence="4" id="KW-0998">Cell outer membrane</keyword>
<dbReference type="OrthoDB" id="9815357at2"/>
<dbReference type="InterPro" id="IPR027385">
    <property type="entry name" value="Beta-barrel_OMP"/>
</dbReference>
<reference evidence="8" key="3">
    <citation type="submission" date="2022-12" db="EMBL/GenBank/DDBJ databases">
        <authorList>
            <person name="Sun Q."/>
            <person name="Zhou Y."/>
        </authorList>
    </citation>
    <scope>NUCLEOTIDE SEQUENCE</scope>
    <source>
        <strain evidence="8">CGMCC 1.15034</strain>
    </source>
</reference>
<dbReference type="EMBL" id="CP030057">
    <property type="protein sequence ID" value="QOZ59772.1"/>
    <property type="molecule type" value="Genomic_DNA"/>
</dbReference>
<reference evidence="9 10" key="2">
    <citation type="submission" date="2018-06" db="EMBL/GenBank/DDBJ databases">
        <title>Comparative genomics of rhizobia nodulating Arachis hypogaea in China.</title>
        <authorList>
            <person name="Li Y."/>
        </authorList>
    </citation>
    <scope>NUCLEOTIDE SEQUENCE [LARGE SCALE GENOMIC DNA]</scope>
    <source>
        <strain evidence="9 10">CCBAU 51658</strain>
    </source>
</reference>